<protein>
    <recommendedName>
        <fullName evidence="3">ATP-grasp domain-containing protein</fullName>
    </recommendedName>
</protein>
<dbReference type="AlphaFoldDB" id="A0A916K728"/>
<proteinExistence type="predicted"/>
<dbReference type="EMBL" id="CAJVAS010000022">
    <property type="protein sequence ID" value="CAG7642018.1"/>
    <property type="molecule type" value="Genomic_DNA"/>
</dbReference>
<reference evidence="1" key="1">
    <citation type="submission" date="2021-06" db="EMBL/GenBank/DDBJ databases">
        <authorList>
            <person name="Criscuolo A."/>
        </authorList>
    </citation>
    <scope>NUCLEOTIDE SEQUENCE</scope>
    <source>
        <strain evidence="1">CIP111600</strain>
    </source>
</reference>
<gene>
    <name evidence="1" type="ORF">PAESOLCIP111_04294</name>
</gene>
<sequence>MYTDREASLPKARGCKVLITGGRAPAALELARLLAAAGCVVIAAESAAHHLCRTSRFVKRSFRVPPPADEPASFVAALEAIIREEKIDWLIPTCEELFVIASARDRLSSWCRVFTAPLGQLRRLHSKWQFIRHAEALGFAVPKTVLIPSAADWHEFARSGDLEEMLAAGGCVLKPEYSRSAAKVRIARSREEAEAAKLDPRSFPWVAQQYIAGRGICTYSIAHRGRLTAHAAYAAQYQVNGGANVYFETLTHPAVLAWVSRYTAMDRFHGQIAFDFIETEEGKLFPIECNPRTTSGIHLLAGQPELLSALLRPEALHDKVVQPMPGNRAMLSLPMLAVGLTGRLPWDACPAWLAKWLRAADVTFRWSDPLPCLEQLFMLLDMYRTAAAQHLTLIEASTCDIEWNGGEL</sequence>
<evidence type="ECO:0000313" key="1">
    <source>
        <dbReference type="EMBL" id="CAG7642018.1"/>
    </source>
</evidence>
<organism evidence="1 2">
    <name type="scientific">Paenibacillus solanacearum</name>
    <dbReference type="NCBI Taxonomy" id="2048548"/>
    <lineage>
        <taxon>Bacteria</taxon>
        <taxon>Bacillati</taxon>
        <taxon>Bacillota</taxon>
        <taxon>Bacilli</taxon>
        <taxon>Bacillales</taxon>
        <taxon>Paenibacillaceae</taxon>
        <taxon>Paenibacillus</taxon>
    </lineage>
</organism>
<keyword evidence="2" id="KW-1185">Reference proteome</keyword>
<name>A0A916K728_9BACL</name>
<dbReference type="Proteomes" id="UP000693672">
    <property type="component" value="Unassembled WGS sequence"/>
</dbReference>
<dbReference type="RefSeq" id="WP_218094018.1">
    <property type="nucleotide sequence ID" value="NZ_CAJVAS010000022.1"/>
</dbReference>
<accession>A0A916K728</accession>
<evidence type="ECO:0008006" key="3">
    <source>
        <dbReference type="Google" id="ProtNLM"/>
    </source>
</evidence>
<comment type="caution">
    <text evidence="1">The sequence shown here is derived from an EMBL/GenBank/DDBJ whole genome shotgun (WGS) entry which is preliminary data.</text>
</comment>
<evidence type="ECO:0000313" key="2">
    <source>
        <dbReference type="Proteomes" id="UP000693672"/>
    </source>
</evidence>